<evidence type="ECO:0000259" key="6">
    <source>
        <dbReference type="PROSITE" id="PS50887"/>
    </source>
</evidence>
<keyword evidence="8" id="KW-1185">Reference proteome</keyword>
<dbReference type="Pfam" id="PF00072">
    <property type="entry name" value="Response_reg"/>
    <property type="match status" value="1"/>
</dbReference>
<dbReference type="Gene3D" id="3.40.50.2300">
    <property type="match status" value="1"/>
</dbReference>
<dbReference type="SUPFAM" id="SSF141868">
    <property type="entry name" value="EAL domain-like"/>
    <property type="match status" value="1"/>
</dbReference>
<protein>
    <recommendedName>
        <fullName evidence="1">cyclic-guanylate-specific phosphodiesterase</fullName>
        <ecNumber evidence="1">3.1.4.52</ecNumber>
    </recommendedName>
</protein>
<organism evidence="7 8">
    <name type="scientific">Methylomonas methanica (strain DSM 25384 / MC09)</name>
    <dbReference type="NCBI Taxonomy" id="857087"/>
    <lineage>
        <taxon>Bacteria</taxon>
        <taxon>Pseudomonadati</taxon>
        <taxon>Pseudomonadota</taxon>
        <taxon>Gammaproteobacteria</taxon>
        <taxon>Methylococcales</taxon>
        <taxon>Methylococcaceae</taxon>
        <taxon>Methylomonas</taxon>
    </lineage>
</organism>
<dbReference type="FunFam" id="3.20.20.450:FF:000001">
    <property type="entry name" value="Cyclic di-GMP phosphodiesterase yahA"/>
    <property type="match status" value="1"/>
</dbReference>
<dbReference type="RefSeq" id="WP_013818189.1">
    <property type="nucleotide sequence ID" value="NC_015572.1"/>
</dbReference>
<evidence type="ECO:0000313" key="8">
    <source>
        <dbReference type="Proteomes" id="UP000008888"/>
    </source>
</evidence>
<dbReference type="OrthoDB" id="9804951at2"/>
<dbReference type="CDD" id="cd01949">
    <property type="entry name" value="GGDEF"/>
    <property type="match status" value="1"/>
</dbReference>
<proteinExistence type="predicted"/>
<dbReference type="InterPro" id="IPR043128">
    <property type="entry name" value="Rev_trsase/Diguanyl_cyclase"/>
</dbReference>
<dbReference type="SUPFAM" id="SSF52172">
    <property type="entry name" value="CheY-like"/>
    <property type="match status" value="1"/>
</dbReference>
<dbReference type="Gene3D" id="3.20.20.450">
    <property type="entry name" value="EAL domain"/>
    <property type="match status" value="1"/>
</dbReference>
<dbReference type="eggNOG" id="COG5001">
    <property type="taxonomic scope" value="Bacteria"/>
</dbReference>
<dbReference type="PROSITE" id="PS50887">
    <property type="entry name" value="GGDEF"/>
    <property type="match status" value="1"/>
</dbReference>
<keyword evidence="3" id="KW-0597">Phosphoprotein</keyword>
<dbReference type="InterPro" id="IPR001789">
    <property type="entry name" value="Sig_transdc_resp-reg_receiver"/>
</dbReference>
<dbReference type="PROSITE" id="PS50110">
    <property type="entry name" value="RESPONSE_REGULATORY"/>
    <property type="match status" value="1"/>
</dbReference>
<feature type="domain" description="GGDEF" evidence="6">
    <location>
        <begin position="173"/>
        <end position="318"/>
    </location>
</feature>
<dbReference type="Pfam" id="PF00563">
    <property type="entry name" value="EAL"/>
    <property type="match status" value="1"/>
</dbReference>
<evidence type="ECO:0000259" key="4">
    <source>
        <dbReference type="PROSITE" id="PS50110"/>
    </source>
</evidence>
<dbReference type="EC" id="3.1.4.52" evidence="1"/>
<dbReference type="PANTHER" id="PTHR44757">
    <property type="entry name" value="DIGUANYLATE CYCLASE DGCP"/>
    <property type="match status" value="1"/>
</dbReference>
<evidence type="ECO:0000313" key="7">
    <source>
        <dbReference type="EMBL" id="AEF99930.1"/>
    </source>
</evidence>
<dbReference type="Proteomes" id="UP000008888">
    <property type="component" value="Chromosome"/>
</dbReference>
<feature type="modified residue" description="4-aspartylphosphate" evidence="3">
    <location>
        <position position="55"/>
    </location>
</feature>
<dbReference type="PANTHER" id="PTHR44757:SF2">
    <property type="entry name" value="BIOFILM ARCHITECTURE MAINTENANCE PROTEIN MBAA"/>
    <property type="match status" value="1"/>
</dbReference>
<name>F9ZZW2_METMM</name>
<gene>
    <name evidence="7" type="ordered locus">Metme_1508</name>
</gene>
<dbReference type="SUPFAM" id="SSF55073">
    <property type="entry name" value="Nucleotide cyclase"/>
    <property type="match status" value="1"/>
</dbReference>
<evidence type="ECO:0000256" key="2">
    <source>
        <dbReference type="ARBA" id="ARBA00022636"/>
    </source>
</evidence>
<dbReference type="InterPro" id="IPR052155">
    <property type="entry name" value="Biofilm_reg_signaling"/>
</dbReference>
<dbReference type="AlphaFoldDB" id="F9ZZW2"/>
<dbReference type="InterPro" id="IPR001633">
    <property type="entry name" value="EAL_dom"/>
</dbReference>
<dbReference type="CDD" id="cd01948">
    <property type="entry name" value="EAL"/>
    <property type="match status" value="1"/>
</dbReference>
<feature type="domain" description="EAL" evidence="5">
    <location>
        <begin position="327"/>
        <end position="581"/>
    </location>
</feature>
<dbReference type="NCBIfam" id="TIGR00254">
    <property type="entry name" value="GGDEF"/>
    <property type="match status" value="1"/>
</dbReference>
<evidence type="ECO:0000256" key="1">
    <source>
        <dbReference type="ARBA" id="ARBA00012282"/>
    </source>
</evidence>
<sequence length="589" mass="65822">MNERAHILVIDDDPLIRLVVTSALQAGGFTTSEAVSGEEGLLKFKKTGAHAVLLDVLMPAGMDGFATCAELRSLPDGQHIPVLMMTGLEDIESIQQAFEAGATDFITKPINIPLLSYRIRYMLRASLTTRRLLESEQRLHRLAYFDSLTELPNRQFFKENLQRLISSADRQNMKLGVLFLDLDGFKRINDTLGHHLGDLVLQATSERLRNSIRTRDELLCVDTPQDNPTLARLGGDEFTVLLSMIKRKEDVAGVAERLRMNLNQPLIIGDHELYMATSIGIAIYPDDGAYAEELLKNADLAMYYAKRGGGNNYQYFTTRMSEIALQRLNLENHLRKAIELNELELHYQPQLDIGKGEFCALEALIRWKCQALGPLAPNDFIPVAEETGLIVNIGEWVLRQACQQAKKLRDDGVPLSRMAVNVSAIQFLHKGFPLLVKKILAETGLEPAVLELELTESVLVNEEEIVLNVLQSLKEIGVELAIDDFGTGYSSLSRLKSFPIDRLKIDRSFMHNIEQDPDNAAIVIAIIAMAESMNMKVIAEGVETDNQLSFLSKKRCTEAQGYLLSKPLPSAEIAKFLLKEFSSRVRAAM</sequence>
<dbReference type="EMBL" id="CP002738">
    <property type="protein sequence ID" value="AEF99930.1"/>
    <property type="molecule type" value="Genomic_DNA"/>
</dbReference>
<feature type="domain" description="Response regulatory" evidence="4">
    <location>
        <begin position="6"/>
        <end position="123"/>
    </location>
</feature>
<dbReference type="SMART" id="SM00267">
    <property type="entry name" value="GGDEF"/>
    <property type="match status" value="1"/>
</dbReference>
<dbReference type="InterPro" id="IPR000160">
    <property type="entry name" value="GGDEF_dom"/>
</dbReference>
<reference key="2">
    <citation type="submission" date="2011-05" db="EMBL/GenBank/DDBJ databases">
        <title>Complete genome sequence of the aerobic marine methanotroph Methylomonas methanica MC09.</title>
        <authorList>
            <person name="Boden R."/>
            <person name="Cunliffe M."/>
            <person name="Scanlan J."/>
            <person name="Moussard H."/>
            <person name="Kits K.D."/>
            <person name="Klotz M."/>
            <person name="Jetten M."/>
            <person name="Vuilleumier S."/>
            <person name="Han J."/>
            <person name="Peters L."/>
            <person name="Mikhailova N."/>
            <person name="Teshima H."/>
            <person name="Tapia R."/>
            <person name="Kyrpides N."/>
            <person name="Ivanova N."/>
            <person name="Pagani I."/>
            <person name="Cheng J.-F."/>
            <person name="Goodwin L."/>
            <person name="Han C."/>
            <person name="Hauser L."/>
            <person name="Land M."/>
            <person name="Lapidus A."/>
            <person name="Lucas S."/>
            <person name="Pitluck S."/>
            <person name="Woyke T."/>
            <person name="Stein L.Y."/>
            <person name="Murrell C."/>
        </authorList>
    </citation>
    <scope>NUCLEOTIDE SEQUENCE</scope>
    <source>
        <strain>MC09</strain>
    </source>
</reference>
<dbReference type="GO" id="GO:0000160">
    <property type="term" value="P:phosphorelay signal transduction system"/>
    <property type="evidence" value="ECO:0007669"/>
    <property type="project" value="InterPro"/>
</dbReference>
<keyword evidence="2" id="KW-0973">c-di-GMP</keyword>
<dbReference type="InterPro" id="IPR035919">
    <property type="entry name" value="EAL_sf"/>
</dbReference>
<dbReference type="PROSITE" id="PS50883">
    <property type="entry name" value="EAL"/>
    <property type="match status" value="1"/>
</dbReference>
<accession>F9ZZW2</accession>
<dbReference type="Pfam" id="PF00990">
    <property type="entry name" value="GGDEF"/>
    <property type="match status" value="1"/>
</dbReference>
<dbReference type="STRING" id="857087.Metme_1508"/>
<dbReference type="Gene3D" id="3.30.70.270">
    <property type="match status" value="1"/>
</dbReference>
<dbReference type="KEGG" id="mmt:Metme_1508"/>
<evidence type="ECO:0000256" key="3">
    <source>
        <dbReference type="PROSITE-ProRule" id="PRU00169"/>
    </source>
</evidence>
<reference evidence="8" key="3">
    <citation type="submission" date="2011-05" db="EMBL/GenBank/DDBJ databases">
        <title>Complete sequence of Methylomonas methanica MC09.</title>
        <authorList>
            <consortium name="US DOE Joint Genome Institute"/>
            <person name="Lucas S."/>
            <person name="Han J."/>
            <person name="Lapidus A."/>
            <person name="Cheng J.-F."/>
            <person name="Goodwin L."/>
            <person name="Pitluck S."/>
            <person name="Peters L."/>
            <person name="Mikhailova N."/>
            <person name="Teshima H."/>
            <person name="Han C."/>
            <person name="Tapia R."/>
            <person name="Land M."/>
            <person name="Hauser L."/>
            <person name="Kyrpides N."/>
            <person name="Ivanova N."/>
            <person name="Pagani I."/>
            <person name="Stein L."/>
            <person name="Woyke T."/>
        </authorList>
    </citation>
    <scope>NUCLEOTIDE SEQUENCE [LARGE SCALE GENOMIC DNA]</scope>
    <source>
        <strain evidence="8">MC09</strain>
    </source>
</reference>
<dbReference type="InterPro" id="IPR011006">
    <property type="entry name" value="CheY-like_superfamily"/>
</dbReference>
<reference evidence="7 8" key="1">
    <citation type="journal article" date="2011" name="J. Bacteriol.">
        <title>Complete Genome Sequence of the Aerobic Marine Methanotroph Methylomonas methanica MC09.</title>
        <authorList>
            <person name="Boden R."/>
            <person name="Cunliffe M."/>
            <person name="Scanlan J."/>
            <person name="Moussard H."/>
            <person name="Kits K.D."/>
            <person name="Klotz M.G."/>
            <person name="Jetten M.S."/>
            <person name="Vuilleumier S."/>
            <person name="Han J."/>
            <person name="Peters L."/>
            <person name="Mikhailova N."/>
            <person name="Teshima H."/>
            <person name="Tapia R."/>
            <person name="Kyrpides N."/>
            <person name="Ivanova N."/>
            <person name="Pagani I."/>
            <person name="Cheng J.F."/>
            <person name="Goodwin L."/>
            <person name="Han C."/>
            <person name="Hauser L."/>
            <person name="Land M.L."/>
            <person name="Lapidus A."/>
            <person name="Lucas S."/>
            <person name="Pitluck S."/>
            <person name="Woyke T."/>
            <person name="Stein L."/>
            <person name="Murrell J.C."/>
        </authorList>
    </citation>
    <scope>NUCLEOTIDE SEQUENCE [LARGE SCALE GENOMIC DNA]</scope>
    <source>
        <strain evidence="7 8">MC09</strain>
    </source>
</reference>
<dbReference type="SMART" id="SM00052">
    <property type="entry name" value="EAL"/>
    <property type="match status" value="1"/>
</dbReference>
<dbReference type="SMART" id="SM00448">
    <property type="entry name" value="REC"/>
    <property type="match status" value="1"/>
</dbReference>
<dbReference type="GO" id="GO:0071111">
    <property type="term" value="F:cyclic-guanylate-specific phosphodiesterase activity"/>
    <property type="evidence" value="ECO:0007669"/>
    <property type="project" value="UniProtKB-EC"/>
</dbReference>
<dbReference type="InterPro" id="IPR029787">
    <property type="entry name" value="Nucleotide_cyclase"/>
</dbReference>
<evidence type="ECO:0000259" key="5">
    <source>
        <dbReference type="PROSITE" id="PS50883"/>
    </source>
</evidence>
<dbReference type="HOGENOM" id="CLU_000445_70_20_6"/>